<accession>A0A2P5ABX1</accession>
<dbReference type="OrthoDB" id="1671024at2759"/>
<feature type="region of interest" description="Disordered" evidence="1">
    <location>
        <begin position="69"/>
        <end position="90"/>
    </location>
</feature>
<dbReference type="Proteomes" id="UP000237105">
    <property type="component" value="Unassembled WGS sequence"/>
</dbReference>
<dbReference type="AlphaFoldDB" id="A0A2P5ABX1"/>
<gene>
    <name evidence="2" type="ORF">PanWU01x14_347770</name>
</gene>
<keyword evidence="3" id="KW-1185">Reference proteome</keyword>
<reference evidence="3" key="1">
    <citation type="submission" date="2016-06" db="EMBL/GenBank/DDBJ databases">
        <title>Parallel loss of symbiosis genes in relatives of nitrogen-fixing non-legume Parasponia.</title>
        <authorList>
            <person name="Van Velzen R."/>
            <person name="Holmer R."/>
            <person name="Bu F."/>
            <person name="Rutten L."/>
            <person name="Van Zeijl A."/>
            <person name="Liu W."/>
            <person name="Santuari L."/>
            <person name="Cao Q."/>
            <person name="Sharma T."/>
            <person name="Shen D."/>
            <person name="Roswanjaya Y."/>
            <person name="Wardhani T."/>
            <person name="Kalhor M.S."/>
            <person name="Jansen J."/>
            <person name="Van den Hoogen J."/>
            <person name="Gungor B."/>
            <person name="Hartog M."/>
            <person name="Hontelez J."/>
            <person name="Verver J."/>
            <person name="Yang W.-C."/>
            <person name="Schijlen E."/>
            <person name="Repin R."/>
            <person name="Schilthuizen M."/>
            <person name="Schranz E."/>
            <person name="Heidstra R."/>
            <person name="Miyata K."/>
            <person name="Fedorova E."/>
            <person name="Kohlen W."/>
            <person name="Bisseling T."/>
            <person name="Smit S."/>
            <person name="Geurts R."/>
        </authorList>
    </citation>
    <scope>NUCLEOTIDE SEQUENCE [LARGE SCALE GENOMIC DNA]</scope>
    <source>
        <strain evidence="3">cv. WU1-14</strain>
    </source>
</reference>
<proteinExistence type="predicted"/>
<feature type="region of interest" description="Disordered" evidence="1">
    <location>
        <begin position="10"/>
        <end position="36"/>
    </location>
</feature>
<feature type="region of interest" description="Disordered" evidence="1">
    <location>
        <begin position="127"/>
        <end position="148"/>
    </location>
</feature>
<organism evidence="2 3">
    <name type="scientific">Parasponia andersonii</name>
    <name type="common">Sponia andersonii</name>
    <dbReference type="NCBI Taxonomy" id="3476"/>
    <lineage>
        <taxon>Eukaryota</taxon>
        <taxon>Viridiplantae</taxon>
        <taxon>Streptophyta</taxon>
        <taxon>Embryophyta</taxon>
        <taxon>Tracheophyta</taxon>
        <taxon>Spermatophyta</taxon>
        <taxon>Magnoliopsida</taxon>
        <taxon>eudicotyledons</taxon>
        <taxon>Gunneridae</taxon>
        <taxon>Pentapetalae</taxon>
        <taxon>rosids</taxon>
        <taxon>fabids</taxon>
        <taxon>Rosales</taxon>
        <taxon>Cannabaceae</taxon>
        <taxon>Parasponia</taxon>
    </lineage>
</organism>
<evidence type="ECO:0000313" key="2">
    <source>
        <dbReference type="EMBL" id="PON34038.1"/>
    </source>
</evidence>
<evidence type="ECO:0000256" key="1">
    <source>
        <dbReference type="SAM" id="MobiDB-lite"/>
    </source>
</evidence>
<evidence type="ECO:0000313" key="3">
    <source>
        <dbReference type="Proteomes" id="UP000237105"/>
    </source>
</evidence>
<sequence>MGASLCIFGHSSSNTNSTKRPDNHQPKSSLASNKVGANGNSSPYCSAILGLIRRPGGCLGTDQKAKRRNLSLRQPAANHDHQQKIINKRSKKVSNLTLEDWLLDSPGKKPDQINGGELYLFRHSRKIHPSSKPSSSSSSHHNSSTTLASKAKDCFSLEPILKTSCKEADDQVLAHDHHDDQLVSTGASSNSMMMMMMSRSRSGKLMKKVSFREEPDIIIIYSPEEDLSIRPQSTTLYV</sequence>
<comment type="caution">
    <text evidence="2">The sequence shown here is derived from an EMBL/GenBank/DDBJ whole genome shotgun (WGS) entry which is preliminary data.</text>
</comment>
<protein>
    <submittedName>
        <fullName evidence="2">Uncharacterized protein</fullName>
    </submittedName>
</protein>
<dbReference type="EMBL" id="JXTB01000684">
    <property type="protein sequence ID" value="PON34038.1"/>
    <property type="molecule type" value="Genomic_DNA"/>
</dbReference>
<name>A0A2P5ABX1_PARAD</name>
<feature type="compositionally biased region" description="Low complexity" evidence="1">
    <location>
        <begin position="130"/>
        <end position="144"/>
    </location>
</feature>